<keyword evidence="2" id="KW-1185">Reference proteome</keyword>
<evidence type="ECO:0000313" key="2">
    <source>
        <dbReference type="Proteomes" id="UP000733744"/>
    </source>
</evidence>
<dbReference type="RefSeq" id="WP_127029171.1">
    <property type="nucleotide sequence ID" value="NZ_RYFG02000088.1"/>
</dbReference>
<comment type="caution">
    <text evidence="1">The sequence shown here is derived from an EMBL/GenBank/DDBJ whole genome shotgun (WGS) entry which is preliminary data.</text>
</comment>
<accession>A0ABY3CB19</accession>
<dbReference type="EMBL" id="RYFG02000088">
    <property type="protein sequence ID" value="TRW95596.1"/>
    <property type="molecule type" value="Genomic_DNA"/>
</dbReference>
<gene>
    <name evidence="1" type="ORF">EKO24_009695</name>
</gene>
<reference evidence="1 2" key="1">
    <citation type="journal article" date="2019" name="Antonie Van Leeuwenhoek">
        <title>Description of 'Ca. Methylobacter oryzae' KRF1, a novel species from the environmentally important Methylobacter clade 2.</title>
        <authorList>
            <person name="Khatri K."/>
            <person name="Mohite J.A."/>
            <person name="Pandit P.S."/>
            <person name="Bahulikar R."/>
            <person name="Rahalkar M.C."/>
        </authorList>
    </citation>
    <scope>NUCLEOTIDE SEQUENCE [LARGE SCALE GENOMIC DNA]</scope>
    <source>
        <strain evidence="1 2">KRF1</strain>
    </source>
</reference>
<dbReference type="Proteomes" id="UP000733744">
    <property type="component" value="Unassembled WGS sequence"/>
</dbReference>
<organism evidence="1 2">
    <name type="scientific">Candidatus Methylobacter oryzae</name>
    <dbReference type="NCBI Taxonomy" id="2497749"/>
    <lineage>
        <taxon>Bacteria</taxon>
        <taxon>Pseudomonadati</taxon>
        <taxon>Pseudomonadota</taxon>
        <taxon>Gammaproteobacteria</taxon>
        <taxon>Methylococcales</taxon>
        <taxon>Methylococcaceae</taxon>
        <taxon>Methylobacter</taxon>
    </lineage>
</organism>
<name>A0ABY3CB19_9GAMM</name>
<protein>
    <submittedName>
        <fullName evidence="1">Uncharacterized protein</fullName>
    </submittedName>
</protein>
<proteinExistence type="predicted"/>
<sequence>MKNAKIMPLTIQQYAEISDDIHDEVERVEHAGMLAAKCSKHPEYGDIILVSSAEGGCLMIHFNQAPSM</sequence>
<evidence type="ECO:0000313" key="1">
    <source>
        <dbReference type="EMBL" id="TRW95596.1"/>
    </source>
</evidence>